<evidence type="ECO:0000313" key="6">
    <source>
        <dbReference type="Proteomes" id="UP000282184"/>
    </source>
</evidence>
<keyword evidence="2" id="KW-0238">DNA-binding</keyword>
<dbReference type="GO" id="GO:0043565">
    <property type="term" value="F:sequence-specific DNA binding"/>
    <property type="evidence" value="ECO:0007669"/>
    <property type="project" value="InterPro"/>
</dbReference>
<organism evidence="5 6">
    <name type="scientific">Hymenobacter gummosus</name>
    <dbReference type="NCBI Taxonomy" id="1776032"/>
    <lineage>
        <taxon>Bacteria</taxon>
        <taxon>Pseudomonadati</taxon>
        <taxon>Bacteroidota</taxon>
        <taxon>Cytophagia</taxon>
        <taxon>Cytophagales</taxon>
        <taxon>Hymenobacteraceae</taxon>
        <taxon>Hymenobacter</taxon>
    </lineage>
</organism>
<dbReference type="RefSeq" id="WP_126691216.1">
    <property type="nucleotide sequence ID" value="NZ_RXOF01000001.1"/>
</dbReference>
<dbReference type="InterPro" id="IPR018060">
    <property type="entry name" value="HTH_AraC"/>
</dbReference>
<dbReference type="PANTHER" id="PTHR43280">
    <property type="entry name" value="ARAC-FAMILY TRANSCRIPTIONAL REGULATOR"/>
    <property type="match status" value="1"/>
</dbReference>
<dbReference type="Pfam" id="PF12833">
    <property type="entry name" value="HTH_18"/>
    <property type="match status" value="1"/>
</dbReference>
<protein>
    <submittedName>
        <fullName evidence="5">AraC family transcriptional regulator</fullName>
    </submittedName>
</protein>
<dbReference type="InterPro" id="IPR009057">
    <property type="entry name" value="Homeodomain-like_sf"/>
</dbReference>
<dbReference type="SUPFAM" id="SSF46689">
    <property type="entry name" value="Homeodomain-like"/>
    <property type="match status" value="1"/>
</dbReference>
<evidence type="ECO:0000259" key="4">
    <source>
        <dbReference type="PROSITE" id="PS01124"/>
    </source>
</evidence>
<dbReference type="PROSITE" id="PS01124">
    <property type="entry name" value="HTH_ARAC_FAMILY_2"/>
    <property type="match status" value="1"/>
</dbReference>
<evidence type="ECO:0000256" key="2">
    <source>
        <dbReference type="ARBA" id="ARBA00023125"/>
    </source>
</evidence>
<reference evidence="5 6" key="1">
    <citation type="submission" date="2018-12" db="EMBL/GenBank/DDBJ databases">
        <title>Hymenobacter gummosus sp. nov., isolated from a spring.</title>
        <authorList>
            <person name="Nie L."/>
        </authorList>
    </citation>
    <scope>NUCLEOTIDE SEQUENCE [LARGE SCALE GENOMIC DNA]</scope>
    <source>
        <strain evidence="5 6">KCTC 52166</strain>
    </source>
</reference>
<dbReference type="GO" id="GO:0003700">
    <property type="term" value="F:DNA-binding transcription factor activity"/>
    <property type="evidence" value="ECO:0007669"/>
    <property type="project" value="InterPro"/>
</dbReference>
<dbReference type="EMBL" id="RXOF01000001">
    <property type="protein sequence ID" value="RTQ53290.1"/>
    <property type="molecule type" value="Genomic_DNA"/>
</dbReference>
<comment type="caution">
    <text evidence="5">The sequence shown here is derived from an EMBL/GenBank/DDBJ whole genome shotgun (WGS) entry which is preliminary data.</text>
</comment>
<dbReference type="SMART" id="SM00342">
    <property type="entry name" value="HTH_ARAC"/>
    <property type="match status" value="1"/>
</dbReference>
<dbReference type="Gene3D" id="1.10.10.60">
    <property type="entry name" value="Homeodomain-like"/>
    <property type="match status" value="1"/>
</dbReference>
<dbReference type="InterPro" id="IPR020449">
    <property type="entry name" value="Tscrpt_reg_AraC-type_HTH"/>
</dbReference>
<dbReference type="PANTHER" id="PTHR43280:SF32">
    <property type="entry name" value="TRANSCRIPTIONAL REGULATORY PROTEIN"/>
    <property type="match status" value="1"/>
</dbReference>
<dbReference type="AlphaFoldDB" id="A0A431U7P9"/>
<accession>A0A431U7P9</accession>
<keyword evidence="3" id="KW-0804">Transcription</keyword>
<proteinExistence type="predicted"/>
<name>A0A431U7P9_9BACT</name>
<feature type="domain" description="HTH araC/xylS-type" evidence="4">
    <location>
        <begin position="210"/>
        <end position="293"/>
    </location>
</feature>
<dbReference type="OrthoDB" id="629200at2"/>
<dbReference type="PRINTS" id="PR00032">
    <property type="entry name" value="HTHARAC"/>
</dbReference>
<evidence type="ECO:0000313" key="5">
    <source>
        <dbReference type="EMBL" id="RTQ53290.1"/>
    </source>
</evidence>
<dbReference type="Proteomes" id="UP000282184">
    <property type="component" value="Unassembled WGS sequence"/>
</dbReference>
<sequence>MPTFEAIADYYRAYGRGEPATGLVTAYRIEAPAAPDFYPHVRRDFYKLKLLCGAEGILSYADQRVRVQGCALIFVNPQIPYAWERTGGDETGFACLFTEEFSTPQLRTATLAHSPLFRVGAVPVLFPLAATVQRLRYLFEQILAELPSSYAHKYEVLRNYVQLLLHESVRLLPTASAPVPAAQRLQAQFLDLLGQQFPLLSPAQPLVLKTAAEFARQLGVHPNHLNKALKAATGHSTTAHLAGRLVQEAQALLQHSNWSVADIAYGLGFGHTANFHAFFKKHTGHTPAHYRRQAAQPVTSLS</sequence>
<gene>
    <name evidence="5" type="ORF">EJV47_00700</name>
</gene>
<evidence type="ECO:0000256" key="3">
    <source>
        <dbReference type="ARBA" id="ARBA00023163"/>
    </source>
</evidence>
<keyword evidence="1" id="KW-0805">Transcription regulation</keyword>
<keyword evidence="6" id="KW-1185">Reference proteome</keyword>
<evidence type="ECO:0000256" key="1">
    <source>
        <dbReference type="ARBA" id="ARBA00023015"/>
    </source>
</evidence>